<dbReference type="Pfam" id="PF05721">
    <property type="entry name" value="PhyH"/>
    <property type="match status" value="1"/>
</dbReference>
<dbReference type="Gene3D" id="2.60.120.620">
    <property type="entry name" value="q2cbj1_9rhob like domain"/>
    <property type="match status" value="2"/>
</dbReference>
<accession>A0A0D3KLG0</accession>
<dbReference type="KEGG" id="ehx:EMIHUDRAFT_110081"/>
<dbReference type="GeneID" id="17281865"/>
<dbReference type="AlphaFoldDB" id="A0A0D3KLG0"/>
<dbReference type="RefSeq" id="XP_005789024.1">
    <property type="nucleotide sequence ID" value="XM_005788967.1"/>
</dbReference>
<dbReference type="HOGENOM" id="CLU_048953_4_0_1"/>
<keyword evidence="2" id="KW-1185">Reference proteome</keyword>
<reference evidence="1" key="2">
    <citation type="submission" date="2024-10" db="UniProtKB">
        <authorList>
            <consortium name="EnsemblProtists"/>
        </authorList>
    </citation>
    <scope>IDENTIFICATION</scope>
</reference>
<protein>
    <submittedName>
        <fullName evidence="1">Uncharacterized protein</fullName>
    </submittedName>
</protein>
<sequence>MMTIVMADGIYSQHDLPFDALGDVAQNDGAAGHQTRHKEDGAIVLRGTFAPWVEAMREGAEANLSDPGPPLCGPLCDEHAAAAGTGGRFHDDQFLWHRHAIFADFVLRAGAGAIAARAMGSRTAQSEARPVVGERPSRHGCCSPVDRQNALEAHILYDQLFVKEPGTAAPTPRHNDTPYRHKTRPRPVCSVWLALDEVDSRNVYHGAEGYPPVPDIDAGVASGQYELLGWDMAGFDCGLAAGEHIGCSLHPDVLHPSGNLE</sequence>
<organism evidence="1 2">
    <name type="scientific">Emiliania huxleyi (strain CCMP1516)</name>
    <dbReference type="NCBI Taxonomy" id="280463"/>
    <lineage>
        <taxon>Eukaryota</taxon>
        <taxon>Haptista</taxon>
        <taxon>Haptophyta</taxon>
        <taxon>Prymnesiophyceae</taxon>
        <taxon>Isochrysidales</taxon>
        <taxon>Noelaerhabdaceae</taxon>
        <taxon>Emiliania</taxon>
    </lineage>
</organism>
<evidence type="ECO:0000313" key="2">
    <source>
        <dbReference type="Proteomes" id="UP000013827"/>
    </source>
</evidence>
<evidence type="ECO:0000313" key="1">
    <source>
        <dbReference type="EnsemblProtists" id="EOD36595"/>
    </source>
</evidence>
<reference evidence="2" key="1">
    <citation type="journal article" date="2013" name="Nature">
        <title>Pan genome of the phytoplankton Emiliania underpins its global distribution.</title>
        <authorList>
            <person name="Read B.A."/>
            <person name="Kegel J."/>
            <person name="Klute M.J."/>
            <person name="Kuo A."/>
            <person name="Lefebvre S.C."/>
            <person name="Maumus F."/>
            <person name="Mayer C."/>
            <person name="Miller J."/>
            <person name="Monier A."/>
            <person name="Salamov A."/>
            <person name="Young J."/>
            <person name="Aguilar M."/>
            <person name="Claverie J.M."/>
            <person name="Frickenhaus S."/>
            <person name="Gonzalez K."/>
            <person name="Herman E.K."/>
            <person name="Lin Y.C."/>
            <person name="Napier J."/>
            <person name="Ogata H."/>
            <person name="Sarno A.F."/>
            <person name="Shmutz J."/>
            <person name="Schroeder D."/>
            <person name="de Vargas C."/>
            <person name="Verret F."/>
            <person name="von Dassow P."/>
            <person name="Valentin K."/>
            <person name="Van de Peer Y."/>
            <person name="Wheeler G."/>
            <person name="Dacks J.B."/>
            <person name="Delwiche C.F."/>
            <person name="Dyhrman S.T."/>
            <person name="Glockner G."/>
            <person name="John U."/>
            <person name="Richards T."/>
            <person name="Worden A.Z."/>
            <person name="Zhang X."/>
            <person name="Grigoriev I.V."/>
            <person name="Allen A.E."/>
            <person name="Bidle K."/>
            <person name="Borodovsky M."/>
            <person name="Bowler C."/>
            <person name="Brownlee C."/>
            <person name="Cock J.M."/>
            <person name="Elias M."/>
            <person name="Gladyshev V.N."/>
            <person name="Groth M."/>
            <person name="Guda C."/>
            <person name="Hadaegh A."/>
            <person name="Iglesias-Rodriguez M.D."/>
            <person name="Jenkins J."/>
            <person name="Jones B.M."/>
            <person name="Lawson T."/>
            <person name="Leese F."/>
            <person name="Lindquist E."/>
            <person name="Lobanov A."/>
            <person name="Lomsadze A."/>
            <person name="Malik S.B."/>
            <person name="Marsh M.E."/>
            <person name="Mackinder L."/>
            <person name="Mock T."/>
            <person name="Mueller-Roeber B."/>
            <person name="Pagarete A."/>
            <person name="Parker M."/>
            <person name="Probert I."/>
            <person name="Quesneville H."/>
            <person name="Raines C."/>
            <person name="Rensing S.A."/>
            <person name="Riano-Pachon D.M."/>
            <person name="Richier S."/>
            <person name="Rokitta S."/>
            <person name="Shiraiwa Y."/>
            <person name="Soanes D.M."/>
            <person name="van der Giezen M."/>
            <person name="Wahlund T.M."/>
            <person name="Williams B."/>
            <person name="Wilson W."/>
            <person name="Wolfe G."/>
            <person name="Wurch L.L."/>
        </authorList>
    </citation>
    <scope>NUCLEOTIDE SEQUENCE</scope>
</reference>
<dbReference type="Proteomes" id="UP000013827">
    <property type="component" value="Unassembled WGS sequence"/>
</dbReference>
<dbReference type="InterPro" id="IPR008775">
    <property type="entry name" value="Phytyl_CoA_dOase-like"/>
</dbReference>
<dbReference type="PaxDb" id="2903-EOD36595"/>
<dbReference type="STRING" id="2903.R1FC73"/>
<dbReference type="SUPFAM" id="SSF51197">
    <property type="entry name" value="Clavaminate synthase-like"/>
    <property type="match status" value="1"/>
</dbReference>
<proteinExistence type="predicted"/>
<dbReference type="EnsemblProtists" id="EOD36595">
    <property type="protein sequence ID" value="EOD36595"/>
    <property type="gene ID" value="EMIHUDRAFT_110081"/>
</dbReference>
<name>A0A0D3KLG0_EMIH1</name>